<keyword evidence="12" id="KW-0804">Transcription</keyword>
<dbReference type="RefSeq" id="WP_162668470.1">
    <property type="nucleotide sequence ID" value="NZ_LR593886.1"/>
</dbReference>
<keyword evidence="3" id="KW-0963">Cytoplasm</keyword>
<dbReference type="InterPro" id="IPR011006">
    <property type="entry name" value="CheY-like_superfamily"/>
</dbReference>
<dbReference type="Pfam" id="PF02954">
    <property type="entry name" value="HTH_8"/>
    <property type="match status" value="1"/>
</dbReference>
<evidence type="ECO:0000256" key="9">
    <source>
        <dbReference type="ARBA" id="ARBA00023015"/>
    </source>
</evidence>
<evidence type="ECO:0000313" key="19">
    <source>
        <dbReference type="EMBL" id="VTR93802.1"/>
    </source>
</evidence>
<dbReference type="InterPro" id="IPR003593">
    <property type="entry name" value="AAA+_ATPase"/>
</dbReference>
<dbReference type="CDD" id="cd00009">
    <property type="entry name" value="AAA"/>
    <property type="match status" value="1"/>
</dbReference>
<dbReference type="AlphaFoldDB" id="A0A6P2D2Y2"/>
<evidence type="ECO:0000256" key="5">
    <source>
        <dbReference type="ARBA" id="ARBA00022553"/>
    </source>
</evidence>
<keyword evidence="10" id="KW-0238">DNA-binding</keyword>
<dbReference type="InterPro" id="IPR058031">
    <property type="entry name" value="AAA_lid_NorR"/>
</dbReference>
<evidence type="ECO:0000313" key="20">
    <source>
        <dbReference type="Proteomes" id="UP000464178"/>
    </source>
</evidence>
<dbReference type="InterPro" id="IPR025662">
    <property type="entry name" value="Sigma_54_int_dom_ATP-bd_1"/>
</dbReference>
<dbReference type="FunFam" id="3.40.50.300:FF:000006">
    <property type="entry name" value="DNA-binding transcriptional regulator NtrC"/>
    <property type="match status" value="1"/>
</dbReference>
<dbReference type="PANTHER" id="PTHR32071">
    <property type="entry name" value="TRANSCRIPTIONAL REGULATORY PROTEIN"/>
    <property type="match status" value="1"/>
</dbReference>
<evidence type="ECO:0000259" key="17">
    <source>
        <dbReference type="PROSITE" id="PS50045"/>
    </source>
</evidence>
<dbReference type="InterPro" id="IPR002078">
    <property type="entry name" value="Sigma_54_int"/>
</dbReference>
<dbReference type="SUPFAM" id="SSF52172">
    <property type="entry name" value="CheY-like"/>
    <property type="match status" value="1"/>
</dbReference>
<dbReference type="GO" id="GO:0005524">
    <property type="term" value="F:ATP binding"/>
    <property type="evidence" value="ECO:0007669"/>
    <property type="project" value="UniProtKB-KW"/>
</dbReference>
<dbReference type="PROSITE" id="PS50045">
    <property type="entry name" value="SIGMA54_INTERACT_4"/>
    <property type="match status" value="1"/>
</dbReference>
<evidence type="ECO:0000256" key="11">
    <source>
        <dbReference type="ARBA" id="ARBA00023159"/>
    </source>
</evidence>
<evidence type="ECO:0000256" key="8">
    <source>
        <dbReference type="ARBA" id="ARBA00023012"/>
    </source>
</evidence>
<dbReference type="InterPro" id="IPR027417">
    <property type="entry name" value="P-loop_NTPase"/>
</dbReference>
<dbReference type="Gene3D" id="3.40.50.300">
    <property type="entry name" value="P-loop containing nucleotide triphosphate hydrolases"/>
    <property type="match status" value="1"/>
</dbReference>
<dbReference type="GO" id="GO:0006355">
    <property type="term" value="P:regulation of DNA-templated transcription"/>
    <property type="evidence" value="ECO:0007669"/>
    <property type="project" value="InterPro"/>
</dbReference>
<dbReference type="GO" id="GO:0005737">
    <property type="term" value="C:cytoplasm"/>
    <property type="evidence" value="ECO:0007669"/>
    <property type="project" value="UniProtKB-SubCell"/>
</dbReference>
<evidence type="ECO:0000256" key="16">
    <source>
        <dbReference type="PROSITE-ProRule" id="PRU00169"/>
    </source>
</evidence>
<evidence type="ECO:0000256" key="3">
    <source>
        <dbReference type="ARBA" id="ARBA00022490"/>
    </source>
</evidence>
<keyword evidence="13" id="KW-0535">Nitrogen fixation</keyword>
<dbReference type="Pfam" id="PF25601">
    <property type="entry name" value="AAA_lid_14"/>
    <property type="match status" value="1"/>
</dbReference>
<dbReference type="Proteomes" id="UP000464178">
    <property type="component" value="Chromosome"/>
</dbReference>
<evidence type="ECO:0000256" key="1">
    <source>
        <dbReference type="ARBA" id="ARBA00004496"/>
    </source>
</evidence>
<dbReference type="Gene3D" id="1.10.10.60">
    <property type="entry name" value="Homeodomain-like"/>
    <property type="match status" value="1"/>
</dbReference>
<protein>
    <recommendedName>
        <fullName evidence="2">DNA-binding transcriptional regulator NtrC</fullName>
    </recommendedName>
    <alternativeName>
        <fullName evidence="14">Nitrogen regulation protein NR(I)</fullName>
    </alternativeName>
    <alternativeName>
        <fullName evidence="15">Nitrogen regulator I</fullName>
    </alternativeName>
</protein>
<evidence type="ECO:0000256" key="14">
    <source>
        <dbReference type="ARBA" id="ARBA00029881"/>
    </source>
</evidence>
<evidence type="ECO:0000256" key="6">
    <source>
        <dbReference type="ARBA" id="ARBA00022741"/>
    </source>
</evidence>
<keyword evidence="6" id="KW-0547">Nucleotide-binding</keyword>
<dbReference type="Pfam" id="PF00158">
    <property type="entry name" value="Sigma54_activat"/>
    <property type="match status" value="1"/>
</dbReference>
<evidence type="ECO:0000256" key="4">
    <source>
        <dbReference type="ARBA" id="ARBA00022491"/>
    </source>
</evidence>
<name>A0A6P2D2Y2_9BACT</name>
<dbReference type="InterPro" id="IPR009057">
    <property type="entry name" value="Homeodomain-like_sf"/>
</dbReference>
<keyword evidence="8" id="KW-0902">Two-component regulatory system</keyword>
<keyword evidence="4" id="KW-0678">Repressor</keyword>
<sequence length="481" mass="53189">MAHVLLIDDDPDLIAEQVRHAFPAPAHKVEVARTGAAGVARVREAAPDVVLLDLRLPDRPGLEIYEEIHAVDARIPVVFVTLSKNADAAIEAMKRGAFDYLFKPLNPAQLRRVVGEAADVAQRMREPAVLAETLPEEDVGGAIVGACPAMREVYKAIGRVAAQDVPVLITGESGTGKELVARAIYQHSRRSRATFLALNCAAIPENLLESELFGYEKGAFTGADRKRIGKFEQCSGGTLFLDEIGDMPLALQAKMLRVLQEQTFERVGGGETITTDVRIISATHRDLKAVSADGRFRSDLYYRLGVFTIHLPPLRERGDDLPVLIQHFLRRFNRELGRDVREVSPEVMERLRAYPWPGNLRELQSVLKQALLGSVGSVLLPAMLPELIVEPAPTAGPAPTTERSSLEEFIRGRLAEGSETLHDDAHRELDRVLLPLVMEYTRGNQLQAAKILGVARQTLRRRLRELHITPRFTDGSEDDTD</sequence>
<organism evidence="19 20">
    <name type="scientific">Gemmata massiliana</name>
    <dbReference type="NCBI Taxonomy" id="1210884"/>
    <lineage>
        <taxon>Bacteria</taxon>
        <taxon>Pseudomonadati</taxon>
        <taxon>Planctomycetota</taxon>
        <taxon>Planctomycetia</taxon>
        <taxon>Gemmatales</taxon>
        <taxon>Gemmataceae</taxon>
        <taxon>Gemmata</taxon>
    </lineage>
</organism>
<dbReference type="Gene3D" id="3.40.50.2300">
    <property type="match status" value="1"/>
</dbReference>
<dbReference type="PRINTS" id="PR01590">
    <property type="entry name" value="HTHFIS"/>
</dbReference>
<dbReference type="SUPFAM" id="SSF52540">
    <property type="entry name" value="P-loop containing nucleoside triphosphate hydrolases"/>
    <property type="match status" value="1"/>
</dbReference>
<proteinExistence type="predicted"/>
<evidence type="ECO:0000256" key="7">
    <source>
        <dbReference type="ARBA" id="ARBA00022840"/>
    </source>
</evidence>
<reference evidence="19 20" key="1">
    <citation type="submission" date="2019-05" db="EMBL/GenBank/DDBJ databases">
        <authorList>
            <consortium name="Science for Life Laboratories"/>
        </authorList>
    </citation>
    <scope>NUCLEOTIDE SEQUENCE [LARGE SCALE GENOMIC DNA]</scope>
    <source>
        <strain evidence="19">Soil9</strain>
    </source>
</reference>
<feature type="domain" description="Sigma-54 factor interaction" evidence="17">
    <location>
        <begin position="143"/>
        <end position="372"/>
    </location>
</feature>
<dbReference type="CDD" id="cd00156">
    <property type="entry name" value="REC"/>
    <property type="match status" value="1"/>
</dbReference>
<dbReference type="PROSITE" id="PS00675">
    <property type="entry name" value="SIGMA54_INTERACT_1"/>
    <property type="match status" value="1"/>
</dbReference>
<accession>A0A6P2D2Y2</accession>
<evidence type="ECO:0000256" key="2">
    <source>
        <dbReference type="ARBA" id="ARBA00019059"/>
    </source>
</evidence>
<evidence type="ECO:0000259" key="18">
    <source>
        <dbReference type="PROSITE" id="PS50110"/>
    </source>
</evidence>
<keyword evidence="20" id="KW-1185">Reference proteome</keyword>
<feature type="modified residue" description="4-aspartylphosphate" evidence="16">
    <location>
        <position position="53"/>
    </location>
</feature>
<keyword evidence="9" id="KW-0805">Transcription regulation</keyword>
<gene>
    <name evidence="19" type="ORF">SOIL9_39120</name>
</gene>
<evidence type="ECO:0000256" key="12">
    <source>
        <dbReference type="ARBA" id="ARBA00023163"/>
    </source>
</evidence>
<keyword evidence="11" id="KW-0010">Activator</keyword>
<dbReference type="SMART" id="SM00448">
    <property type="entry name" value="REC"/>
    <property type="match status" value="1"/>
</dbReference>
<evidence type="ECO:0000256" key="13">
    <source>
        <dbReference type="ARBA" id="ARBA00023231"/>
    </source>
</evidence>
<dbReference type="KEGG" id="gms:SOIL9_39120"/>
<keyword evidence="5 16" id="KW-0597">Phosphoprotein</keyword>
<evidence type="ECO:0000256" key="15">
    <source>
        <dbReference type="ARBA" id="ARBA00031910"/>
    </source>
</evidence>
<dbReference type="InterPro" id="IPR001789">
    <property type="entry name" value="Sig_transdc_resp-reg_receiver"/>
</dbReference>
<dbReference type="Gene3D" id="1.10.8.60">
    <property type="match status" value="1"/>
</dbReference>
<dbReference type="SUPFAM" id="SSF46689">
    <property type="entry name" value="Homeodomain-like"/>
    <property type="match status" value="1"/>
</dbReference>
<comment type="subcellular location">
    <subcellularLocation>
        <location evidence="1">Cytoplasm</location>
    </subcellularLocation>
</comment>
<feature type="domain" description="Response regulatory" evidence="18">
    <location>
        <begin position="3"/>
        <end position="118"/>
    </location>
</feature>
<dbReference type="GO" id="GO:0000160">
    <property type="term" value="P:phosphorelay signal transduction system"/>
    <property type="evidence" value="ECO:0007669"/>
    <property type="project" value="UniProtKB-KW"/>
</dbReference>
<dbReference type="GO" id="GO:0043565">
    <property type="term" value="F:sequence-specific DNA binding"/>
    <property type="evidence" value="ECO:0007669"/>
    <property type="project" value="InterPro"/>
</dbReference>
<evidence type="ECO:0000256" key="10">
    <source>
        <dbReference type="ARBA" id="ARBA00023125"/>
    </source>
</evidence>
<dbReference type="PROSITE" id="PS50110">
    <property type="entry name" value="RESPONSE_REGULATORY"/>
    <property type="match status" value="1"/>
</dbReference>
<dbReference type="PANTHER" id="PTHR32071:SF95">
    <property type="entry name" value="DNA-BINDING TRANSCRIPTIONAL REGULATOR NTRC"/>
    <property type="match status" value="1"/>
</dbReference>
<keyword evidence="7" id="KW-0067">ATP-binding</keyword>
<dbReference type="EMBL" id="LR593886">
    <property type="protein sequence ID" value="VTR93802.1"/>
    <property type="molecule type" value="Genomic_DNA"/>
</dbReference>
<dbReference type="SMART" id="SM00382">
    <property type="entry name" value="AAA"/>
    <property type="match status" value="1"/>
</dbReference>
<dbReference type="Pfam" id="PF00072">
    <property type="entry name" value="Response_reg"/>
    <property type="match status" value="1"/>
</dbReference>
<dbReference type="InterPro" id="IPR002197">
    <property type="entry name" value="HTH_Fis"/>
</dbReference>